<dbReference type="Proteomes" id="UP000297700">
    <property type="component" value="Unassembled WGS sequence"/>
</dbReference>
<evidence type="ECO:0000259" key="1">
    <source>
        <dbReference type="Pfam" id="PF06568"/>
    </source>
</evidence>
<dbReference type="InterPro" id="IPR009506">
    <property type="entry name" value="YjiS-like"/>
</dbReference>
<dbReference type="EMBL" id="SPQS01000025">
    <property type="protein sequence ID" value="TFV69709.1"/>
    <property type="molecule type" value="Genomic_DNA"/>
</dbReference>
<sequence>MVRIRRQRSRQRCQLAAMSERELQDCGMSRSEIEYQLKRPIRRK</sequence>
<accession>A0A4Y9NP92</accession>
<gene>
    <name evidence="2" type="ORF">E4K64_32280</name>
</gene>
<organism evidence="2 3">
    <name type="scientific">Bradyrhizobium frederickii</name>
    <dbReference type="NCBI Taxonomy" id="2560054"/>
    <lineage>
        <taxon>Bacteria</taxon>
        <taxon>Pseudomonadati</taxon>
        <taxon>Pseudomonadota</taxon>
        <taxon>Alphaproteobacteria</taxon>
        <taxon>Hyphomicrobiales</taxon>
        <taxon>Nitrobacteraceae</taxon>
        <taxon>Bradyrhizobium</taxon>
    </lineage>
</organism>
<dbReference type="AlphaFoldDB" id="A0A4Y9NP92"/>
<evidence type="ECO:0000313" key="3">
    <source>
        <dbReference type="Proteomes" id="UP000297700"/>
    </source>
</evidence>
<protein>
    <submittedName>
        <fullName evidence="2">DUF1127 domain-containing protein</fullName>
    </submittedName>
</protein>
<proteinExistence type="predicted"/>
<comment type="caution">
    <text evidence="2">The sequence shown here is derived from an EMBL/GenBank/DDBJ whole genome shotgun (WGS) entry which is preliminary data.</text>
</comment>
<dbReference type="RefSeq" id="WP_135167066.1">
    <property type="nucleotide sequence ID" value="NZ_SPQS01000025.1"/>
</dbReference>
<name>A0A4Y9NP92_9BRAD</name>
<evidence type="ECO:0000313" key="2">
    <source>
        <dbReference type="EMBL" id="TFV69709.1"/>
    </source>
</evidence>
<reference evidence="2 3" key="1">
    <citation type="submission" date="2019-03" db="EMBL/GenBank/DDBJ databases">
        <title>Bradyrhizobium strains diversity.</title>
        <authorList>
            <person name="Urquiaga M.C.O."/>
            <person name="Hungria M."/>
            <person name="Delamuta J.R.M."/>
            <person name="Klepa M.S."/>
        </authorList>
    </citation>
    <scope>NUCLEOTIDE SEQUENCE [LARGE SCALE GENOMIC DNA]</scope>
    <source>
        <strain evidence="2 3">CNPSo 3426</strain>
    </source>
</reference>
<dbReference type="Pfam" id="PF06568">
    <property type="entry name" value="YjiS-like"/>
    <property type="match status" value="1"/>
</dbReference>
<feature type="domain" description="YjiS-like" evidence="1">
    <location>
        <begin position="5"/>
        <end position="34"/>
    </location>
</feature>